<dbReference type="Gene3D" id="1.10.260.40">
    <property type="entry name" value="lambda repressor-like DNA-binding domains"/>
    <property type="match status" value="1"/>
</dbReference>
<comment type="caution">
    <text evidence="1">The sequence shown here is derived from an EMBL/GenBank/DDBJ whole genome shotgun (WGS) entry which is preliminary data.</text>
</comment>
<dbReference type="Proteomes" id="UP000078428">
    <property type="component" value="Unassembled WGS sequence"/>
</dbReference>
<dbReference type="AlphaFoldDB" id="A0A178MU67"/>
<dbReference type="OrthoDB" id="7360338at2"/>
<evidence type="ECO:0000313" key="1">
    <source>
        <dbReference type="EMBL" id="OAN52173.1"/>
    </source>
</evidence>
<organism evidence="1 2">
    <name type="scientific">Paramagnetospirillum marisnigri</name>
    <dbReference type="NCBI Taxonomy" id="1285242"/>
    <lineage>
        <taxon>Bacteria</taxon>
        <taxon>Pseudomonadati</taxon>
        <taxon>Pseudomonadota</taxon>
        <taxon>Alphaproteobacteria</taxon>
        <taxon>Rhodospirillales</taxon>
        <taxon>Magnetospirillaceae</taxon>
        <taxon>Paramagnetospirillum</taxon>
    </lineage>
</organism>
<name>A0A178MU67_9PROT</name>
<dbReference type="EMBL" id="LWQT01000044">
    <property type="protein sequence ID" value="OAN52173.1"/>
    <property type="molecule type" value="Genomic_DNA"/>
</dbReference>
<protein>
    <recommendedName>
        <fullName evidence="3">HTH cro/C1-type domain-containing protein</fullName>
    </recommendedName>
</protein>
<dbReference type="GO" id="GO:0003677">
    <property type="term" value="F:DNA binding"/>
    <property type="evidence" value="ECO:0007669"/>
    <property type="project" value="InterPro"/>
</dbReference>
<proteinExistence type="predicted"/>
<accession>A0A178MU67</accession>
<dbReference type="STRING" id="1285242.A6A04_00240"/>
<sequence length="76" mass="8520">MTEDEFTIALQRLGLSQAALARLLDDLGEQQPAPTTVWRWADGRSKVPIGVGALLRLLEQLPDELRIQLTRKALRV</sequence>
<dbReference type="RefSeq" id="WP_068490948.1">
    <property type="nucleotide sequence ID" value="NZ_LWQT01000044.1"/>
</dbReference>
<evidence type="ECO:0000313" key="2">
    <source>
        <dbReference type="Proteomes" id="UP000078428"/>
    </source>
</evidence>
<evidence type="ECO:0008006" key="3">
    <source>
        <dbReference type="Google" id="ProtNLM"/>
    </source>
</evidence>
<reference evidence="1 2" key="1">
    <citation type="submission" date="2016-04" db="EMBL/GenBank/DDBJ databases">
        <title>Draft genome sequence of freshwater magnetotactic bacteria Magnetospirillum marisnigri SP-1 and Magnetospirillum moscoviense BB-1.</title>
        <authorList>
            <person name="Koziaeva V."/>
            <person name="Dziuba M.V."/>
            <person name="Ivanov T.M."/>
            <person name="Kuznetsov B."/>
            <person name="Grouzdev D.S."/>
        </authorList>
    </citation>
    <scope>NUCLEOTIDE SEQUENCE [LARGE SCALE GENOMIC DNA]</scope>
    <source>
        <strain evidence="1 2">SP-1</strain>
    </source>
</reference>
<dbReference type="InterPro" id="IPR010982">
    <property type="entry name" value="Lambda_DNA-bd_dom_sf"/>
</dbReference>
<gene>
    <name evidence="1" type="ORF">A6A04_00240</name>
</gene>
<keyword evidence="2" id="KW-1185">Reference proteome</keyword>